<dbReference type="Proteomes" id="UP000320580">
    <property type="component" value="Chromosome"/>
</dbReference>
<dbReference type="PANTHER" id="PTHR42711">
    <property type="entry name" value="ABC TRANSPORTER ATP-BINDING PROTEIN"/>
    <property type="match status" value="1"/>
</dbReference>
<evidence type="ECO:0000256" key="5">
    <source>
        <dbReference type="ARBA" id="ARBA00023251"/>
    </source>
</evidence>
<evidence type="ECO:0000256" key="6">
    <source>
        <dbReference type="SAM" id="MobiDB-lite"/>
    </source>
</evidence>
<protein>
    <submittedName>
        <fullName evidence="8">ABC transporter ATP-binding protein</fullName>
    </submittedName>
</protein>
<name>A0A5B8IFN9_9ACTN</name>
<keyword evidence="4 8" id="KW-0067">ATP-binding</keyword>
<dbReference type="SUPFAM" id="SSF52540">
    <property type="entry name" value="P-loop containing nucleoside triphosphate hydrolases"/>
    <property type="match status" value="1"/>
</dbReference>
<dbReference type="KEGG" id="sqz:FQU76_13665"/>
<feature type="region of interest" description="Disordered" evidence="6">
    <location>
        <begin position="1"/>
        <end position="32"/>
    </location>
</feature>
<evidence type="ECO:0000259" key="7">
    <source>
        <dbReference type="PROSITE" id="PS50893"/>
    </source>
</evidence>
<dbReference type="Gene3D" id="3.40.50.300">
    <property type="entry name" value="P-loop containing nucleotide triphosphate hydrolases"/>
    <property type="match status" value="1"/>
</dbReference>
<dbReference type="GO" id="GO:0016887">
    <property type="term" value="F:ATP hydrolysis activity"/>
    <property type="evidence" value="ECO:0007669"/>
    <property type="project" value="InterPro"/>
</dbReference>
<feature type="domain" description="ABC transporter" evidence="7">
    <location>
        <begin position="34"/>
        <end position="264"/>
    </location>
</feature>
<dbReference type="GO" id="GO:0046677">
    <property type="term" value="P:response to antibiotic"/>
    <property type="evidence" value="ECO:0007669"/>
    <property type="project" value="UniProtKB-KW"/>
</dbReference>
<dbReference type="InterPro" id="IPR027417">
    <property type="entry name" value="P-loop_NTPase"/>
</dbReference>
<feature type="compositionally biased region" description="Low complexity" evidence="6">
    <location>
        <begin position="1"/>
        <end position="17"/>
    </location>
</feature>
<evidence type="ECO:0000313" key="8">
    <source>
        <dbReference type="EMBL" id="QDY77398.1"/>
    </source>
</evidence>
<evidence type="ECO:0000256" key="3">
    <source>
        <dbReference type="ARBA" id="ARBA00022741"/>
    </source>
</evidence>
<dbReference type="GO" id="GO:0005886">
    <property type="term" value="C:plasma membrane"/>
    <property type="evidence" value="ECO:0007669"/>
    <property type="project" value="UniProtKB-SubCell"/>
</dbReference>
<dbReference type="CDD" id="cd03230">
    <property type="entry name" value="ABC_DR_subfamily_A"/>
    <property type="match status" value="1"/>
</dbReference>
<feature type="compositionally biased region" description="Gly residues" evidence="6">
    <location>
        <begin position="18"/>
        <end position="28"/>
    </location>
</feature>
<dbReference type="PROSITE" id="PS50893">
    <property type="entry name" value="ABC_TRANSPORTER_2"/>
    <property type="match status" value="1"/>
</dbReference>
<dbReference type="Pfam" id="PF00005">
    <property type="entry name" value="ABC_tran"/>
    <property type="match status" value="1"/>
</dbReference>
<keyword evidence="2" id="KW-0813">Transport</keyword>
<dbReference type="EMBL" id="CP042266">
    <property type="protein sequence ID" value="QDY77398.1"/>
    <property type="molecule type" value="Genomic_DNA"/>
</dbReference>
<gene>
    <name evidence="8" type="ORF">FQU76_13665</name>
</gene>
<dbReference type="AlphaFoldDB" id="A0A5B8IFN9"/>
<keyword evidence="9" id="KW-1185">Reference proteome</keyword>
<dbReference type="InterPro" id="IPR003439">
    <property type="entry name" value="ABC_transporter-like_ATP-bd"/>
</dbReference>
<organism evidence="8 9">
    <name type="scientific">Streptomyces qinzhouensis</name>
    <dbReference type="NCBI Taxonomy" id="2599401"/>
    <lineage>
        <taxon>Bacteria</taxon>
        <taxon>Bacillati</taxon>
        <taxon>Actinomycetota</taxon>
        <taxon>Actinomycetes</taxon>
        <taxon>Kitasatosporales</taxon>
        <taxon>Streptomycetaceae</taxon>
        <taxon>Streptomyces</taxon>
    </lineage>
</organism>
<sequence>MPEQRTAATDPPTAADGATGGEGTGGEGTAPPAVRVEGLWKRFGEQIAVSGIDLVLPAGRFIGLVGPNGAGKTTTLSMMTGLLRPDQGRIRIAGHDVWADPVAVKSRIGVLPEGLRMFERLSGRELLAYSGRLRGLPGDQVDQRATQLLDVLGLAGAQHKLVVDYSTGMRKKIGLASALLHNPEVLFLDEPFEGVDPVSAQTIRGVLERYTASGATVVFSSHVMELVESLCDWVAVMAQGRIRAQGPLAEVRGDAPSLQSAFLELVGAQGTDTGASLDWLGGGNGTGR</sequence>
<dbReference type="SMART" id="SM00382">
    <property type="entry name" value="AAA"/>
    <property type="match status" value="1"/>
</dbReference>
<comment type="subcellular location">
    <subcellularLocation>
        <location evidence="1">Cell membrane</location>
        <topology evidence="1">Peripheral membrane protein</topology>
    </subcellularLocation>
</comment>
<evidence type="ECO:0000256" key="2">
    <source>
        <dbReference type="ARBA" id="ARBA00022448"/>
    </source>
</evidence>
<keyword evidence="3" id="KW-0547">Nucleotide-binding</keyword>
<accession>A0A5B8IFN9</accession>
<dbReference type="GO" id="GO:0005524">
    <property type="term" value="F:ATP binding"/>
    <property type="evidence" value="ECO:0007669"/>
    <property type="project" value="UniProtKB-KW"/>
</dbReference>
<dbReference type="InterPro" id="IPR050763">
    <property type="entry name" value="ABC_transporter_ATP-binding"/>
</dbReference>
<evidence type="ECO:0000256" key="1">
    <source>
        <dbReference type="ARBA" id="ARBA00004202"/>
    </source>
</evidence>
<evidence type="ECO:0000313" key="9">
    <source>
        <dbReference type="Proteomes" id="UP000320580"/>
    </source>
</evidence>
<dbReference type="OrthoDB" id="9804819at2"/>
<reference evidence="8 9" key="1">
    <citation type="submission" date="2019-07" db="EMBL/GenBank/DDBJ databases">
        <authorList>
            <person name="Zhu P."/>
        </authorList>
    </citation>
    <scope>NUCLEOTIDE SEQUENCE [LARGE SCALE GENOMIC DNA]</scope>
    <source>
        <strain evidence="8 9">SSL-25</strain>
    </source>
</reference>
<dbReference type="RefSeq" id="WP_146480736.1">
    <property type="nucleotide sequence ID" value="NZ_CP042266.1"/>
</dbReference>
<dbReference type="PANTHER" id="PTHR42711:SF19">
    <property type="entry name" value="DOXORUBICIN RESISTANCE ATP-BINDING PROTEIN DRRA"/>
    <property type="match status" value="1"/>
</dbReference>
<proteinExistence type="predicted"/>
<evidence type="ECO:0000256" key="4">
    <source>
        <dbReference type="ARBA" id="ARBA00022840"/>
    </source>
</evidence>
<dbReference type="InterPro" id="IPR003593">
    <property type="entry name" value="AAA+_ATPase"/>
</dbReference>
<keyword evidence="5" id="KW-0046">Antibiotic resistance</keyword>